<feature type="compositionally biased region" description="Basic residues" evidence="2">
    <location>
        <begin position="330"/>
        <end position="345"/>
    </location>
</feature>
<evidence type="ECO:0000256" key="2">
    <source>
        <dbReference type="SAM" id="MobiDB-lite"/>
    </source>
</evidence>
<evidence type="ECO:0000256" key="1">
    <source>
        <dbReference type="SAM" id="Coils"/>
    </source>
</evidence>
<dbReference type="AlphaFoldDB" id="A0A1E1WQU0"/>
<evidence type="ECO:0000256" key="3">
    <source>
        <dbReference type="SAM" id="SignalP"/>
    </source>
</evidence>
<accession>A0A1E1WQU0</accession>
<feature type="chain" id="PRO_5009115523" description="DUF4794 domain-containing protein" evidence="3">
    <location>
        <begin position="20"/>
        <end position="345"/>
    </location>
</feature>
<dbReference type="OrthoDB" id="7394351at2759"/>
<organism evidence="4">
    <name type="scientific">Pectinophora gossypiella</name>
    <name type="common">Cotton pink bollworm</name>
    <name type="synonym">Depressaria gossypiella</name>
    <dbReference type="NCBI Taxonomy" id="13191"/>
    <lineage>
        <taxon>Eukaryota</taxon>
        <taxon>Metazoa</taxon>
        <taxon>Ecdysozoa</taxon>
        <taxon>Arthropoda</taxon>
        <taxon>Hexapoda</taxon>
        <taxon>Insecta</taxon>
        <taxon>Pterygota</taxon>
        <taxon>Neoptera</taxon>
        <taxon>Endopterygota</taxon>
        <taxon>Lepidoptera</taxon>
        <taxon>Glossata</taxon>
        <taxon>Ditrysia</taxon>
        <taxon>Gelechioidea</taxon>
        <taxon>Gelechiidae</taxon>
        <taxon>Apatetrinae</taxon>
        <taxon>Pectinophora</taxon>
    </lineage>
</organism>
<evidence type="ECO:0000313" key="4">
    <source>
        <dbReference type="EMBL" id="JAT89216.1"/>
    </source>
</evidence>
<dbReference type="SUPFAM" id="SSF56954">
    <property type="entry name" value="Outer membrane efflux proteins (OEP)"/>
    <property type="match status" value="1"/>
</dbReference>
<feature type="signal peptide" evidence="3">
    <location>
        <begin position="1"/>
        <end position="19"/>
    </location>
</feature>
<proteinExistence type="predicted"/>
<protein>
    <recommendedName>
        <fullName evidence="5">DUF4794 domain-containing protein</fullName>
    </recommendedName>
</protein>
<keyword evidence="1" id="KW-0175">Coiled coil</keyword>
<gene>
    <name evidence="4" type="ORF">g.11004</name>
</gene>
<name>A0A1E1WQU0_PECGO</name>
<dbReference type="EMBL" id="GDQN01001838">
    <property type="protein sequence ID" value="JAT89216.1"/>
    <property type="molecule type" value="Transcribed_RNA"/>
</dbReference>
<feature type="region of interest" description="Disordered" evidence="2">
    <location>
        <begin position="285"/>
        <end position="345"/>
    </location>
</feature>
<evidence type="ECO:0008006" key="5">
    <source>
        <dbReference type="Google" id="ProtNLM"/>
    </source>
</evidence>
<keyword evidence="3" id="KW-0732">Signal</keyword>
<reference evidence="4" key="1">
    <citation type="submission" date="2015-09" db="EMBL/GenBank/DDBJ databases">
        <title>De novo assembly of Pectinophora gossypiella (Pink Bollworm) gut transcriptome.</title>
        <authorList>
            <person name="Tassone E.E."/>
        </authorList>
    </citation>
    <scope>NUCLEOTIDE SEQUENCE</scope>
</reference>
<sequence length="345" mass="37889">MKVLALVILAVIASSSALGSGPYLPSGWRPTGPAFYLPNEVQKPAAIPLKDVPVQEESSGSEALREYGPPKVEVTQAVQEVSQDITQQALPDPVTEQAFLVIQAKFNEEEAAQVNQEAISEQIQAVEETATEFQNTAQEQTTQSEELIQGRSLDVETQTESSLAVQEEESTEKLAEITQQENAEVTQNLEVSQENVEVAQENVQVAQENVEITQNEEVTQQYEAAQQETENANSNIVAVEQREEVAEVKAVEEGVKNIAEALVNLENEIKAQQVQAVQEVTEAKTVQESSGSVPQAPEGFLEYGPPGFTEYGPPKGDLRTVTNEETNEVRRRRFSPKFKSLKAKH</sequence>
<feature type="coiled-coil region" evidence="1">
    <location>
        <begin position="175"/>
        <end position="282"/>
    </location>
</feature>